<evidence type="ECO:0000313" key="7">
    <source>
        <dbReference type="EMBL" id="GAA4444943.1"/>
    </source>
</evidence>
<dbReference type="EMBL" id="BAABGA010000006">
    <property type="protein sequence ID" value="GAA4444943.1"/>
    <property type="molecule type" value="Genomic_DNA"/>
</dbReference>
<dbReference type="InterPro" id="IPR045076">
    <property type="entry name" value="MutS"/>
</dbReference>
<proteinExistence type="predicted"/>
<comment type="caution">
    <text evidence="7">The sequence shown here is derived from an EMBL/GenBank/DDBJ whole genome shotgun (WGS) entry which is preliminary data.</text>
</comment>
<dbReference type="Gene3D" id="3.40.50.300">
    <property type="entry name" value="P-loop containing nucleotide triphosphate hydrolases"/>
    <property type="match status" value="1"/>
</dbReference>
<evidence type="ECO:0000256" key="1">
    <source>
        <dbReference type="ARBA" id="ARBA00022741"/>
    </source>
</evidence>
<keyword evidence="1" id="KW-0547">Nucleotide-binding</keyword>
<dbReference type="SUPFAM" id="SSF48334">
    <property type="entry name" value="DNA repair protein MutS, domain III"/>
    <property type="match status" value="1"/>
</dbReference>
<feature type="transmembrane region" description="Helical" evidence="5">
    <location>
        <begin position="281"/>
        <end position="305"/>
    </location>
</feature>
<protein>
    <submittedName>
        <fullName evidence="7">MutS family DNA mismatch repair protein</fullName>
    </submittedName>
</protein>
<feature type="domain" description="DNA mismatch repair proteins mutS family" evidence="6">
    <location>
        <begin position="485"/>
        <end position="673"/>
    </location>
</feature>
<evidence type="ECO:0000256" key="5">
    <source>
        <dbReference type="SAM" id="Phobius"/>
    </source>
</evidence>
<dbReference type="SMART" id="SM00534">
    <property type="entry name" value="MUTSac"/>
    <property type="match status" value="1"/>
</dbReference>
<keyword evidence="8" id="KW-1185">Reference proteome</keyword>
<dbReference type="SUPFAM" id="SSF52540">
    <property type="entry name" value="P-loop containing nucleoside triphosphate hydrolases"/>
    <property type="match status" value="1"/>
</dbReference>
<organism evidence="7 8">
    <name type="scientific">Novipirellula rosea</name>
    <dbReference type="NCBI Taxonomy" id="1031540"/>
    <lineage>
        <taxon>Bacteria</taxon>
        <taxon>Pseudomonadati</taxon>
        <taxon>Planctomycetota</taxon>
        <taxon>Planctomycetia</taxon>
        <taxon>Pirellulales</taxon>
        <taxon>Pirellulaceae</taxon>
        <taxon>Novipirellula</taxon>
    </lineage>
</organism>
<sequence length="673" mass="73676">MTDLNVNSGPHANTGPNSNTSPDANTSAQPSHAGEALHRYREHLAEIQSERDHLKVRDRTYGTIRVVLFLLAVLFWVVGYYGDVTIAQPIGWAAFIGFIVAVVLNEPVRDRIDALRRERSVFRRLVARIERDWDRLATASLSRQLGEVTLPAGQRDAAADLDLLGRASLFHLVSMTATTPGIRTLASWLTGPAISSDAIERTKAIETLAPLREERLRFYVTARKVAESSGDPDRFTTWATGPRWLESRKWLSGWANLSAIVAIAFVLAMLLGFLVLGSATWFKIGLFGLLGVGIINVTLTGVALGPAHAIFSIAMASRGAVDDYRELFAAAERLPTDNDANNTEPSNTAHLQNIRDTLVAGPRSAAAGMLALQKVAAAGALRQSAATFLIYLPLQAFALWDVRVLKRLEQWQQDYSDVVAGWFESLGQFESLMSLAALRDEYPSWTTPEWKNDSSDRSVEAIGIGHPLLTDESRVRNDVTVGPPGTLLLVTGSNMSGKSTMLRSIGLNVALAGTGAPVCATRFALPSIELATSIRVSDNLSEGVSFYMAELHRLKQVVDHARRLAEKEDRVLLFLLDEILQGTNSRERQIAVVQVLRHLIGFEAIGAISTHDLELADEPELNSIAHTVHFRETITTDDDGNDTMTFDYQMRQGVSPTTNALRLLEMVGLGPKA</sequence>
<feature type="compositionally biased region" description="Polar residues" evidence="4">
    <location>
        <begin position="1"/>
        <end position="30"/>
    </location>
</feature>
<feature type="transmembrane region" description="Helical" evidence="5">
    <location>
        <begin position="60"/>
        <end position="78"/>
    </location>
</feature>
<evidence type="ECO:0000256" key="2">
    <source>
        <dbReference type="ARBA" id="ARBA00022840"/>
    </source>
</evidence>
<evidence type="ECO:0000259" key="6">
    <source>
        <dbReference type="SMART" id="SM00534"/>
    </source>
</evidence>
<feature type="transmembrane region" description="Helical" evidence="5">
    <location>
        <begin position="253"/>
        <end position="275"/>
    </location>
</feature>
<evidence type="ECO:0000256" key="4">
    <source>
        <dbReference type="SAM" id="MobiDB-lite"/>
    </source>
</evidence>
<keyword evidence="2" id="KW-0067">ATP-binding</keyword>
<evidence type="ECO:0000256" key="3">
    <source>
        <dbReference type="ARBA" id="ARBA00023125"/>
    </source>
</evidence>
<reference evidence="8" key="1">
    <citation type="journal article" date="2019" name="Int. J. Syst. Evol. Microbiol.">
        <title>The Global Catalogue of Microorganisms (GCM) 10K type strain sequencing project: providing services to taxonomists for standard genome sequencing and annotation.</title>
        <authorList>
            <consortium name="The Broad Institute Genomics Platform"/>
            <consortium name="The Broad Institute Genome Sequencing Center for Infectious Disease"/>
            <person name="Wu L."/>
            <person name="Ma J."/>
        </authorList>
    </citation>
    <scope>NUCLEOTIDE SEQUENCE [LARGE SCALE GENOMIC DNA]</scope>
    <source>
        <strain evidence="8">JCM 17759</strain>
    </source>
</reference>
<evidence type="ECO:0000313" key="8">
    <source>
        <dbReference type="Proteomes" id="UP001500840"/>
    </source>
</evidence>
<feature type="region of interest" description="Disordered" evidence="4">
    <location>
        <begin position="1"/>
        <end position="32"/>
    </location>
</feature>
<keyword evidence="3" id="KW-0238">DNA-binding</keyword>
<dbReference type="InterPro" id="IPR000432">
    <property type="entry name" value="DNA_mismatch_repair_MutS_C"/>
</dbReference>
<keyword evidence="5" id="KW-0812">Transmembrane</keyword>
<keyword evidence="5" id="KW-1133">Transmembrane helix</keyword>
<dbReference type="CDD" id="cd03283">
    <property type="entry name" value="ABC_MutS-like"/>
    <property type="match status" value="1"/>
</dbReference>
<dbReference type="InterPro" id="IPR027417">
    <property type="entry name" value="P-loop_NTPase"/>
</dbReference>
<dbReference type="Proteomes" id="UP001500840">
    <property type="component" value="Unassembled WGS sequence"/>
</dbReference>
<feature type="transmembrane region" description="Helical" evidence="5">
    <location>
        <begin position="90"/>
        <end position="108"/>
    </location>
</feature>
<dbReference type="PANTHER" id="PTHR11361">
    <property type="entry name" value="DNA MISMATCH REPAIR PROTEIN MUTS FAMILY MEMBER"/>
    <property type="match status" value="1"/>
</dbReference>
<name>A0ABP8M7Y1_9BACT</name>
<accession>A0ABP8M7Y1</accession>
<dbReference type="PANTHER" id="PTHR11361:SF99">
    <property type="entry name" value="DNA MISMATCH REPAIR PROTEIN"/>
    <property type="match status" value="1"/>
</dbReference>
<gene>
    <name evidence="7" type="ORF">GCM10023156_03930</name>
</gene>
<dbReference type="Pfam" id="PF00488">
    <property type="entry name" value="MutS_V"/>
    <property type="match status" value="1"/>
</dbReference>
<dbReference type="InterPro" id="IPR036187">
    <property type="entry name" value="DNA_mismatch_repair_MutS_sf"/>
</dbReference>
<keyword evidence="5" id="KW-0472">Membrane</keyword>